<dbReference type="PANTHER" id="PTHR13906:SF6">
    <property type="entry name" value="LYSOPHOSPHOLIPID ACYLTRANSFERASE 1"/>
    <property type="match status" value="1"/>
</dbReference>
<reference evidence="2" key="1">
    <citation type="thesis" date="2020" institute="ProQuest LLC" country="789 East Eisenhower Parkway, Ann Arbor, MI, USA">
        <title>Comparative Genomics and Chromosome Evolution.</title>
        <authorList>
            <person name="Mudd A.B."/>
        </authorList>
    </citation>
    <scope>NUCLEOTIDE SEQUENCE</scope>
    <source>
        <strain evidence="2">237g6f4</strain>
        <tissue evidence="2">Blood</tissue>
    </source>
</reference>
<dbReference type="PANTHER" id="PTHR13906">
    <property type="entry name" value="PORCUPINE"/>
    <property type="match status" value="1"/>
</dbReference>
<keyword evidence="1" id="KW-0472">Membrane</keyword>
<evidence type="ECO:0000313" key="2">
    <source>
        <dbReference type="EMBL" id="KAG8571542.1"/>
    </source>
</evidence>
<dbReference type="GO" id="GO:0016746">
    <property type="term" value="F:acyltransferase activity"/>
    <property type="evidence" value="ECO:0007669"/>
    <property type="project" value="TreeGrafter"/>
</dbReference>
<organism evidence="2 3">
    <name type="scientific">Engystomops pustulosus</name>
    <name type="common">Tungara frog</name>
    <name type="synonym">Physalaemus pustulosus</name>
    <dbReference type="NCBI Taxonomy" id="76066"/>
    <lineage>
        <taxon>Eukaryota</taxon>
        <taxon>Metazoa</taxon>
        <taxon>Chordata</taxon>
        <taxon>Craniata</taxon>
        <taxon>Vertebrata</taxon>
        <taxon>Euteleostomi</taxon>
        <taxon>Amphibia</taxon>
        <taxon>Batrachia</taxon>
        <taxon>Anura</taxon>
        <taxon>Neobatrachia</taxon>
        <taxon>Hyloidea</taxon>
        <taxon>Leptodactylidae</taxon>
        <taxon>Leiuperinae</taxon>
        <taxon>Engystomops</taxon>
    </lineage>
</organism>
<gene>
    <name evidence="2" type="ORF">GDO81_011690</name>
</gene>
<keyword evidence="3" id="KW-1185">Reference proteome</keyword>
<evidence type="ECO:0000256" key="1">
    <source>
        <dbReference type="SAM" id="Phobius"/>
    </source>
</evidence>
<evidence type="ECO:0000313" key="3">
    <source>
        <dbReference type="Proteomes" id="UP000824782"/>
    </source>
</evidence>
<dbReference type="GO" id="GO:0030258">
    <property type="term" value="P:lipid modification"/>
    <property type="evidence" value="ECO:0007669"/>
    <property type="project" value="TreeGrafter"/>
</dbReference>
<protein>
    <submittedName>
        <fullName evidence="2">Uncharacterized protein</fullName>
    </submittedName>
</protein>
<dbReference type="AlphaFoldDB" id="A0AAV7BG11"/>
<dbReference type="Proteomes" id="UP000824782">
    <property type="component" value="Unassembled WGS sequence"/>
</dbReference>
<feature type="transmembrane region" description="Helical" evidence="1">
    <location>
        <begin position="117"/>
        <end position="137"/>
    </location>
</feature>
<sequence length="191" mass="20820">MESGGDCPSGLVVNNAAVKPGGGRRVPGVRAPPGAGEILAIGSQFMGGSLWLPQIRSVWFPGCVVRAHVPGARSPARVRHCGADEVMEAPGNRFSRTTGSTVLQPISDFLHMPLEQVNFVTCQLLALVIAVWFRTYLNPRKAHTFIRHGIATIIGVYLAVFCFGWYSLHIFSLILLSYCVMIYASTEKVHR</sequence>
<name>A0AAV7BG11_ENGPU</name>
<dbReference type="GO" id="GO:0016020">
    <property type="term" value="C:membrane"/>
    <property type="evidence" value="ECO:0007669"/>
    <property type="project" value="TreeGrafter"/>
</dbReference>
<comment type="caution">
    <text evidence="2">The sequence shown here is derived from an EMBL/GenBank/DDBJ whole genome shotgun (WGS) entry which is preliminary data.</text>
</comment>
<keyword evidence="1" id="KW-0812">Transmembrane</keyword>
<keyword evidence="1" id="KW-1133">Transmembrane helix</keyword>
<accession>A0AAV7BG11</accession>
<dbReference type="EMBL" id="WNYA01000005">
    <property type="protein sequence ID" value="KAG8571542.1"/>
    <property type="molecule type" value="Genomic_DNA"/>
</dbReference>
<dbReference type="InterPro" id="IPR049941">
    <property type="entry name" value="LPLAT_7/PORCN-like"/>
</dbReference>
<proteinExistence type="predicted"/>